<evidence type="ECO:0000313" key="1">
    <source>
        <dbReference type="EMBL" id="PNJ52024.1"/>
    </source>
</evidence>
<dbReference type="EMBL" id="NDHI03003435">
    <property type="protein sequence ID" value="PNJ52024.1"/>
    <property type="molecule type" value="Genomic_DNA"/>
</dbReference>
<gene>
    <name evidence="1" type="ORF">CR201_G0022867</name>
</gene>
<accession>A0A2J8V3B7</accession>
<comment type="caution">
    <text evidence="1">The sequence shown here is derived from an EMBL/GenBank/DDBJ whole genome shotgun (WGS) entry which is preliminary data.</text>
</comment>
<proteinExistence type="predicted"/>
<sequence length="54" mass="5994">MAWPHVFQRVSLLSQFSHHHVVVFLLTFFRCLSLARSQNGCISTTNGCTAACGL</sequence>
<protein>
    <submittedName>
        <fullName evidence="1">SLC37A3 isoform 10</fullName>
    </submittedName>
</protein>
<dbReference type="AlphaFoldDB" id="A0A2J8V3B7"/>
<reference evidence="1" key="1">
    <citation type="submission" date="2017-12" db="EMBL/GenBank/DDBJ databases">
        <title>High-resolution comparative analysis of great ape genomes.</title>
        <authorList>
            <person name="Pollen A."/>
            <person name="Hastie A."/>
            <person name="Hormozdiari F."/>
            <person name="Dougherty M."/>
            <person name="Liu R."/>
            <person name="Chaisson M."/>
            <person name="Hoppe E."/>
            <person name="Hill C."/>
            <person name="Pang A."/>
            <person name="Hillier L."/>
            <person name="Baker C."/>
            <person name="Armstrong J."/>
            <person name="Shendure J."/>
            <person name="Paten B."/>
            <person name="Wilson R."/>
            <person name="Chao H."/>
            <person name="Schneider V."/>
            <person name="Ventura M."/>
            <person name="Kronenberg Z."/>
            <person name="Murali S."/>
            <person name="Gordon D."/>
            <person name="Cantsilieris S."/>
            <person name="Munson K."/>
            <person name="Nelson B."/>
            <person name="Raja A."/>
            <person name="Underwood J."/>
            <person name="Diekhans M."/>
            <person name="Fiddes I."/>
            <person name="Haussler D."/>
            <person name="Eichler E."/>
        </authorList>
    </citation>
    <scope>NUCLEOTIDE SEQUENCE [LARGE SCALE GENOMIC DNA]</scope>
    <source>
        <strain evidence="1">Susie</strain>
    </source>
</reference>
<organism evidence="1">
    <name type="scientific">Pongo abelii</name>
    <name type="common">Sumatran orangutan</name>
    <name type="synonym">Pongo pygmaeus abelii</name>
    <dbReference type="NCBI Taxonomy" id="9601"/>
    <lineage>
        <taxon>Eukaryota</taxon>
        <taxon>Metazoa</taxon>
        <taxon>Chordata</taxon>
        <taxon>Craniata</taxon>
        <taxon>Vertebrata</taxon>
        <taxon>Euteleostomi</taxon>
        <taxon>Mammalia</taxon>
        <taxon>Eutheria</taxon>
        <taxon>Euarchontoglires</taxon>
        <taxon>Primates</taxon>
        <taxon>Haplorrhini</taxon>
        <taxon>Catarrhini</taxon>
        <taxon>Hominidae</taxon>
        <taxon>Pongo</taxon>
    </lineage>
</organism>
<name>A0A2J8V3B7_PONAB</name>